<name>A0A6A5VTF0_9PLEO</name>
<feature type="compositionally biased region" description="Pro residues" evidence="3">
    <location>
        <begin position="243"/>
        <end position="252"/>
    </location>
</feature>
<dbReference type="InterPro" id="IPR001002">
    <property type="entry name" value="Chitin-bd_1"/>
</dbReference>
<dbReference type="SUPFAM" id="SSF57016">
    <property type="entry name" value="Plant lectins/antimicrobial peptides"/>
    <property type="match status" value="1"/>
</dbReference>
<feature type="chain" id="PRO_5025328713" description="Chitin-binding type-1 domain-containing protein" evidence="4">
    <location>
        <begin position="16"/>
        <end position="397"/>
    </location>
</feature>
<keyword evidence="1 2" id="KW-0147">Chitin-binding</keyword>
<dbReference type="GO" id="GO:0008061">
    <property type="term" value="F:chitin binding"/>
    <property type="evidence" value="ECO:0007669"/>
    <property type="project" value="UniProtKB-UniRule"/>
</dbReference>
<dbReference type="EMBL" id="ML976659">
    <property type="protein sequence ID" value="KAF1979002.1"/>
    <property type="molecule type" value="Genomic_DNA"/>
</dbReference>
<feature type="disulfide bond" evidence="2">
    <location>
        <begin position="325"/>
        <end position="339"/>
    </location>
</feature>
<evidence type="ECO:0000256" key="3">
    <source>
        <dbReference type="SAM" id="MobiDB-lite"/>
    </source>
</evidence>
<evidence type="ECO:0000313" key="7">
    <source>
        <dbReference type="Proteomes" id="UP000800036"/>
    </source>
</evidence>
<feature type="region of interest" description="Disordered" evidence="3">
    <location>
        <begin position="231"/>
        <end position="296"/>
    </location>
</feature>
<dbReference type="PROSITE" id="PS50941">
    <property type="entry name" value="CHIT_BIND_I_2"/>
    <property type="match status" value="1"/>
</dbReference>
<comment type="caution">
    <text evidence="2">Lacks conserved residue(s) required for the propagation of feature annotation.</text>
</comment>
<keyword evidence="2" id="KW-1015">Disulfide bond</keyword>
<keyword evidence="4" id="KW-0732">Signal</keyword>
<dbReference type="CDD" id="cd11618">
    <property type="entry name" value="ChtBD1_1"/>
    <property type="match status" value="1"/>
</dbReference>
<evidence type="ECO:0000313" key="6">
    <source>
        <dbReference type="EMBL" id="KAF1979002.1"/>
    </source>
</evidence>
<evidence type="ECO:0000256" key="1">
    <source>
        <dbReference type="ARBA" id="ARBA00022669"/>
    </source>
</evidence>
<evidence type="ECO:0000259" key="5">
    <source>
        <dbReference type="PROSITE" id="PS50941"/>
    </source>
</evidence>
<evidence type="ECO:0000256" key="4">
    <source>
        <dbReference type="SAM" id="SignalP"/>
    </source>
</evidence>
<feature type="signal peptide" evidence="4">
    <location>
        <begin position="1"/>
        <end position="15"/>
    </location>
</feature>
<evidence type="ECO:0000256" key="2">
    <source>
        <dbReference type="PROSITE-ProRule" id="PRU00261"/>
    </source>
</evidence>
<proteinExistence type="predicted"/>
<dbReference type="Proteomes" id="UP000800036">
    <property type="component" value="Unassembled WGS sequence"/>
</dbReference>
<dbReference type="Gene3D" id="3.30.60.10">
    <property type="entry name" value="Endochitinase-like"/>
    <property type="match status" value="1"/>
</dbReference>
<feature type="domain" description="Chitin-binding type-1" evidence="5">
    <location>
        <begin position="303"/>
        <end position="352"/>
    </location>
</feature>
<keyword evidence="7" id="KW-1185">Reference proteome</keyword>
<protein>
    <recommendedName>
        <fullName evidence="5">Chitin-binding type-1 domain-containing protein</fullName>
    </recommendedName>
</protein>
<feature type="compositionally biased region" description="Low complexity" evidence="3">
    <location>
        <begin position="253"/>
        <end position="273"/>
    </location>
</feature>
<dbReference type="OrthoDB" id="1193027at2759"/>
<gene>
    <name evidence="6" type="ORF">BU23DRAFT_192912</name>
</gene>
<feature type="compositionally biased region" description="Low complexity" evidence="3">
    <location>
        <begin position="280"/>
        <end position="293"/>
    </location>
</feature>
<sequence>MRTTAAFVLVTRALAAATPAFPRGNSGEEPVHYNVFGWPPTTVYYHWYETETTTEQETVIEYETTTVTKQLTFPPVTVTVTDYRDVMTATEYVPSITATVTDYTSELYDQSYGDEYELGDVVTAPATITETKTFTVAYTEGGENKISTTELEHEWTISGISHASQNVKTAWATEDQDETVWATEDQHEHSTSTVWVEPTPTASEAFHYEGGHEHGGPTWKFYIPENEDLEYLKPHKPSRPHDPTPTPRPSHFPPWSTSVVKPSSSKKISSSSKPTPPHTPQSSSAKPSASPSAWPGKLVQTPNGTCGHIKGPVAFSCYGNAKGECCSAYGHCGDTPGHCGTGCQAEFGKCDSVVAKPSAKPSSKPTAVLHGVSLYDLINRKLSAEEQGKWVGDGRDE</sequence>
<dbReference type="AlphaFoldDB" id="A0A6A5VTF0"/>
<organism evidence="6 7">
    <name type="scientific">Bimuria novae-zelandiae CBS 107.79</name>
    <dbReference type="NCBI Taxonomy" id="1447943"/>
    <lineage>
        <taxon>Eukaryota</taxon>
        <taxon>Fungi</taxon>
        <taxon>Dikarya</taxon>
        <taxon>Ascomycota</taxon>
        <taxon>Pezizomycotina</taxon>
        <taxon>Dothideomycetes</taxon>
        <taxon>Pleosporomycetidae</taxon>
        <taxon>Pleosporales</taxon>
        <taxon>Massarineae</taxon>
        <taxon>Didymosphaeriaceae</taxon>
        <taxon>Bimuria</taxon>
    </lineage>
</organism>
<accession>A0A6A5VTF0</accession>
<reference evidence="6" key="1">
    <citation type="journal article" date="2020" name="Stud. Mycol.">
        <title>101 Dothideomycetes genomes: a test case for predicting lifestyles and emergence of pathogens.</title>
        <authorList>
            <person name="Haridas S."/>
            <person name="Albert R."/>
            <person name="Binder M."/>
            <person name="Bloem J."/>
            <person name="Labutti K."/>
            <person name="Salamov A."/>
            <person name="Andreopoulos B."/>
            <person name="Baker S."/>
            <person name="Barry K."/>
            <person name="Bills G."/>
            <person name="Bluhm B."/>
            <person name="Cannon C."/>
            <person name="Castanera R."/>
            <person name="Culley D."/>
            <person name="Daum C."/>
            <person name="Ezra D."/>
            <person name="Gonzalez J."/>
            <person name="Henrissat B."/>
            <person name="Kuo A."/>
            <person name="Liang C."/>
            <person name="Lipzen A."/>
            <person name="Lutzoni F."/>
            <person name="Magnuson J."/>
            <person name="Mondo S."/>
            <person name="Nolan M."/>
            <person name="Ohm R."/>
            <person name="Pangilinan J."/>
            <person name="Park H.-J."/>
            <person name="Ramirez L."/>
            <person name="Alfaro M."/>
            <person name="Sun H."/>
            <person name="Tritt A."/>
            <person name="Yoshinaga Y."/>
            <person name="Zwiers L.-H."/>
            <person name="Turgeon B."/>
            <person name="Goodwin S."/>
            <person name="Spatafora J."/>
            <person name="Crous P."/>
            <person name="Grigoriev I."/>
        </authorList>
    </citation>
    <scope>NUCLEOTIDE SEQUENCE</scope>
    <source>
        <strain evidence="6">CBS 107.79</strain>
    </source>
</reference>
<dbReference type="InterPro" id="IPR036861">
    <property type="entry name" value="Endochitinase-like_sf"/>
</dbReference>